<dbReference type="RefSeq" id="WP_200243691.1">
    <property type="nucleotide sequence ID" value="NZ_NRRY01000016.1"/>
</dbReference>
<protein>
    <submittedName>
        <fullName evidence="1">Uncharacterized protein</fullName>
    </submittedName>
</protein>
<proteinExistence type="predicted"/>
<comment type="caution">
    <text evidence="1">The sequence shown here is derived from an EMBL/GenBank/DDBJ whole genome shotgun (WGS) entry which is preliminary data.</text>
</comment>
<dbReference type="AlphaFoldDB" id="A0A9X0W915"/>
<keyword evidence="2" id="KW-1185">Reference proteome</keyword>
<gene>
    <name evidence="1" type="ORF">CKO42_11085</name>
</gene>
<evidence type="ECO:0000313" key="2">
    <source>
        <dbReference type="Proteomes" id="UP001138768"/>
    </source>
</evidence>
<dbReference type="Proteomes" id="UP001138768">
    <property type="component" value="Unassembled WGS sequence"/>
</dbReference>
<sequence length="146" mass="16516">MSRPDRPLSSRELLNRIGLNEDASHSLLQDESLDALLHELDGDLGTVLLERYAALNMTHAFQPSELVCWKPGLRNRRAPAYGTPAVVLEVLDPPIYDGEEESGSTYFREPLSLVIGLFWNRDPHRGDFVAFHVDGRRFEPWDSDTA</sequence>
<name>A0A9X0W915_9GAMM</name>
<dbReference type="EMBL" id="NRRY01000016">
    <property type="protein sequence ID" value="MBK1618965.1"/>
    <property type="molecule type" value="Genomic_DNA"/>
</dbReference>
<accession>A0A9X0W915</accession>
<reference evidence="1 2" key="1">
    <citation type="journal article" date="2020" name="Microorganisms">
        <title>Osmotic Adaptation and Compatible Solute Biosynthesis of Phototrophic Bacteria as Revealed from Genome Analyses.</title>
        <authorList>
            <person name="Imhoff J.F."/>
            <person name="Rahn T."/>
            <person name="Kunzel S."/>
            <person name="Keller A."/>
            <person name="Neulinger S.C."/>
        </authorList>
    </citation>
    <scope>NUCLEOTIDE SEQUENCE [LARGE SCALE GENOMIC DNA]</scope>
    <source>
        <strain evidence="1 2">DSM 25653</strain>
    </source>
</reference>
<evidence type="ECO:0000313" key="1">
    <source>
        <dbReference type="EMBL" id="MBK1618965.1"/>
    </source>
</evidence>
<organism evidence="1 2">
    <name type="scientific">Lamprobacter modestohalophilus</name>
    <dbReference type="NCBI Taxonomy" id="1064514"/>
    <lineage>
        <taxon>Bacteria</taxon>
        <taxon>Pseudomonadati</taxon>
        <taxon>Pseudomonadota</taxon>
        <taxon>Gammaproteobacteria</taxon>
        <taxon>Chromatiales</taxon>
        <taxon>Chromatiaceae</taxon>
        <taxon>Lamprobacter</taxon>
    </lineage>
</organism>